<comment type="caution">
    <text evidence="1">The sequence shown here is derived from an EMBL/GenBank/DDBJ whole genome shotgun (WGS) entry which is preliminary data.</text>
</comment>
<evidence type="ECO:0000313" key="1">
    <source>
        <dbReference type="EMBL" id="RNG22169.1"/>
    </source>
</evidence>
<organism evidence="1 2">
    <name type="scientific">Streptomyces botrytidirepellens</name>
    <dbReference type="NCBI Taxonomy" id="2486417"/>
    <lineage>
        <taxon>Bacteria</taxon>
        <taxon>Bacillati</taxon>
        <taxon>Actinomycetota</taxon>
        <taxon>Actinomycetes</taxon>
        <taxon>Kitasatosporales</taxon>
        <taxon>Streptomycetaceae</taxon>
        <taxon>Streptomyces</taxon>
    </lineage>
</organism>
<protein>
    <submittedName>
        <fullName evidence="1">Uncharacterized protein</fullName>
    </submittedName>
</protein>
<accession>A0A3M8W053</accession>
<sequence length="68" mass="7456">MLYCPAPLTELLQSGHRSGDGRGCVTDEAPGLLVEMSDVSTKQPRGLVEHLVPFRNPSRLVRPPICTR</sequence>
<reference evidence="1 2" key="1">
    <citation type="submission" date="2018-11" db="EMBL/GenBank/DDBJ databases">
        <title>The Potential of Streptomyces as Biocontrol Agents against the Tomato grey mould, Botrytis cinerea (Gray mold) Frontiers in Microbiology.</title>
        <authorList>
            <person name="Li D."/>
        </authorList>
    </citation>
    <scope>NUCLEOTIDE SEQUENCE [LARGE SCALE GENOMIC DNA]</scope>
    <source>
        <strain evidence="1 2">NEAU-LD23</strain>
    </source>
</reference>
<keyword evidence="2" id="KW-1185">Reference proteome</keyword>
<gene>
    <name evidence="1" type="ORF">EEJ42_21590</name>
</gene>
<evidence type="ECO:0000313" key="2">
    <source>
        <dbReference type="Proteomes" id="UP000275401"/>
    </source>
</evidence>
<dbReference type="EMBL" id="RIBZ01000270">
    <property type="protein sequence ID" value="RNG22169.1"/>
    <property type="molecule type" value="Genomic_DNA"/>
</dbReference>
<dbReference type="Proteomes" id="UP000275401">
    <property type="component" value="Unassembled WGS sequence"/>
</dbReference>
<proteinExistence type="predicted"/>
<dbReference type="AlphaFoldDB" id="A0A3M8W053"/>
<name>A0A3M8W053_9ACTN</name>